<dbReference type="GO" id="GO:0097367">
    <property type="term" value="F:carbohydrate derivative binding"/>
    <property type="evidence" value="ECO:0007669"/>
    <property type="project" value="InterPro"/>
</dbReference>
<dbReference type="CDD" id="cd05006">
    <property type="entry name" value="SIS_GmhA"/>
    <property type="match status" value="1"/>
</dbReference>
<name>A0A8J7RW43_9PROT</name>
<protein>
    <submittedName>
        <fullName evidence="3">SIS domain-containing protein</fullName>
    </submittedName>
</protein>
<dbReference type="Pfam" id="PF13580">
    <property type="entry name" value="SIS_2"/>
    <property type="match status" value="1"/>
</dbReference>
<dbReference type="AlphaFoldDB" id="A0A8J7RW43"/>
<reference evidence="3" key="1">
    <citation type="submission" date="2021-04" db="EMBL/GenBank/DDBJ databases">
        <authorList>
            <person name="Zhang D.-C."/>
        </authorList>
    </citation>
    <scope>NUCLEOTIDE SEQUENCE</scope>
    <source>
        <strain evidence="3">CGMCC 1.15697</strain>
    </source>
</reference>
<accession>A0A8J7RW43</accession>
<dbReference type="GO" id="GO:1901135">
    <property type="term" value="P:carbohydrate derivative metabolic process"/>
    <property type="evidence" value="ECO:0007669"/>
    <property type="project" value="InterPro"/>
</dbReference>
<proteinExistence type="predicted"/>
<dbReference type="InterPro" id="IPR046348">
    <property type="entry name" value="SIS_dom_sf"/>
</dbReference>
<dbReference type="Proteomes" id="UP000672602">
    <property type="component" value="Unassembled WGS sequence"/>
</dbReference>
<dbReference type="InterPro" id="IPR035461">
    <property type="entry name" value="GmhA/DiaA"/>
</dbReference>
<dbReference type="PANTHER" id="PTHR30390:SF8">
    <property type="entry name" value="SUGAR ISOMERASE (SIS)"/>
    <property type="match status" value="1"/>
</dbReference>
<dbReference type="Gene3D" id="3.40.50.10490">
    <property type="entry name" value="Glucose-6-phosphate isomerase like protein, domain 1"/>
    <property type="match status" value="1"/>
</dbReference>
<gene>
    <name evidence="3" type="ORF">KAJ83_01260</name>
</gene>
<sequence>MSVTEAPTVERPADDRSGGPDGMFSAYAKRLSDTLTGYSWEQVAELADDMLDAWKTGKQVFFCGNGGSAGNAIHLANDFVYALGKTPGSGIRAHALPANSAVLTCLANDEGYDQIFSIQLGVMARPDDILICFSGSGNSPNILNALEEGKRIGMKSYAVLGFSGGKAKAMADRPIHFAIDDMQIAEDAQLVIGHMLMQYLWTKRHEVVEGKSS</sequence>
<dbReference type="InterPro" id="IPR001347">
    <property type="entry name" value="SIS_dom"/>
</dbReference>
<comment type="caution">
    <text evidence="3">The sequence shown here is derived from an EMBL/GenBank/DDBJ whole genome shotgun (WGS) entry which is preliminary data.</text>
</comment>
<evidence type="ECO:0000313" key="4">
    <source>
        <dbReference type="Proteomes" id="UP000672602"/>
    </source>
</evidence>
<dbReference type="SUPFAM" id="SSF53697">
    <property type="entry name" value="SIS domain"/>
    <property type="match status" value="1"/>
</dbReference>
<dbReference type="PANTHER" id="PTHR30390">
    <property type="entry name" value="SEDOHEPTULOSE 7-PHOSPHATE ISOMERASE / DNAA INITIATOR-ASSOCIATING FACTOR FOR REPLICATION INITIATION"/>
    <property type="match status" value="1"/>
</dbReference>
<feature type="domain" description="SIS" evidence="2">
    <location>
        <begin position="46"/>
        <end position="206"/>
    </location>
</feature>
<evidence type="ECO:0000313" key="3">
    <source>
        <dbReference type="EMBL" id="MBP5855620.1"/>
    </source>
</evidence>
<organism evidence="3 4">
    <name type="scientific">Marivibrio halodurans</name>
    <dbReference type="NCBI Taxonomy" id="2039722"/>
    <lineage>
        <taxon>Bacteria</taxon>
        <taxon>Pseudomonadati</taxon>
        <taxon>Pseudomonadota</taxon>
        <taxon>Alphaproteobacteria</taxon>
        <taxon>Rhodospirillales</taxon>
        <taxon>Rhodospirillaceae</taxon>
        <taxon>Marivibrio</taxon>
    </lineage>
</organism>
<dbReference type="InterPro" id="IPR050099">
    <property type="entry name" value="SIS_GmhA/DiaA_subfam"/>
</dbReference>
<dbReference type="EMBL" id="JAGMWN010000001">
    <property type="protein sequence ID" value="MBP5855620.1"/>
    <property type="molecule type" value="Genomic_DNA"/>
</dbReference>
<dbReference type="PROSITE" id="PS51464">
    <property type="entry name" value="SIS"/>
    <property type="match status" value="1"/>
</dbReference>
<evidence type="ECO:0000259" key="2">
    <source>
        <dbReference type="PROSITE" id="PS51464"/>
    </source>
</evidence>
<dbReference type="RefSeq" id="WP_210680199.1">
    <property type="nucleotide sequence ID" value="NZ_JAGMWN010000001.1"/>
</dbReference>
<keyword evidence="4" id="KW-1185">Reference proteome</keyword>
<feature type="region of interest" description="Disordered" evidence="1">
    <location>
        <begin position="1"/>
        <end position="21"/>
    </location>
</feature>
<evidence type="ECO:0000256" key="1">
    <source>
        <dbReference type="SAM" id="MobiDB-lite"/>
    </source>
</evidence>